<protein>
    <submittedName>
        <fullName evidence="1">Uncharacterized protein</fullName>
    </submittedName>
</protein>
<keyword evidence="2" id="KW-1185">Reference proteome</keyword>
<evidence type="ECO:0000313" key="2">
    <source>
        <dbReference type="Proteomes" id="UP000254808"/>
    </source>
</evidence>
<dbReference type="Proteomes" id="UP000254808">
    <property type="component" value="Chromosome"/>
</dbReference>
<evidence type="ECO:0000313" key="1">
    <source>
        <dbReference type="EMBL" id="AXI99703.1"/>
    </source>
</evidence>
<dbReference type="EMBL" id="CP027806">
    <property type="protein sequence ID" value="AXI99703.1"/>
    <property type="molecule type" value="Genomic_DNA"/>
</dbReference>
<reference evidence="1 2" key="1">
    <citation type="submission" date="2018-03" db="EMBL/GenBank/DDBJ databases">
        <title>Phenotypic and genomic properties of Cyclonatronum proteinivorum gen. nov., sp. nov., a haloalkaliphilic bacteroidete from soda lakes possessing Na+-translocating rhodopsin.</title>
        <authorList>
            <person name="Toshchakov S.V."/>
            <person name="Korzhenkov A."/>
            <person name="Samarov N.I."/>
            <person name="Kublanov I.V."/>
            <person name="Muntyan M.S."/>
            <person name="Sorokin D.Y."/>
        </authorList>
    </citation>
    <scope>NUCLEOTIDE SEQUENCE [LARGE SCALE GENOMIC DNA]</scope>
    <source>
        <strain evidence="1 2">Omega</strain>
    </source>
</reference>
<accession>A0A345UGV2</accession>
<proteinExistence type="predicted"/>
<name>A0A345UGV2_9BACT</name>
<gene>
    <name evidence="1" type="ORF">CYPRO_0416</name>
</gene>
<sequence length="52" mass="5660">MSFTVRFTVWGFILAMENSAMHEDQKRTVPGFISLTAASAGRLGGILSKIKS</sequence>
<dbReference type="AlphaFoldDB" id="A0A345UGV2"/>
<organism evidence="1 2">
    <name type="scientific">Cyclonatronum proteinivorum</name>
    <dbReference type="NCBI Taxonomy" id="1457365"/>
    <lineage>
        <taxon>Bacteria</taxon>
        <taxon>Pseudomonadati</taxon>
        <taxon>Balneolota</taxon>
        <taxon>Balneolia</taxon>
        <taxon>Balneolales</taxon>
        <taxon>Cyclonatronaceae</taxon>
        <taxon>Cyclonatronum</taxon>
    </lineage>
</organism>
<dbReference type="KEGG" id="cprv:CYPRO_0416"/>